<evidence type="ECO:0000313" key="1">
    <source>
        <dbReference type="EMBL" id="KAJ0046898.1"/>
    </source>
</evidence>
<dbReference type="Proteomes" id="UP001163603">
    <property type="component" value="Chromosome 3"/>
</dbReference>
<organism evidence="1 2">
    <name type="scientific">Pistacia integerrima</name>
    <dbReference type="NCBI Taxonomy" id="434235"/>
    <lineage>
        <taxon>Eukaryota</taxon>
        <taxon>Viridiplantae</taxon>
        <taxon>Streptophyta</taxon>
        <taxon>Embryophyta</taxon>
        <taxon>Tracheophyta</taxon>
        <taxon>Spermatophyta</taxon>
        <taxon>Magnoliopsida</taxon>
        <taxon>eudicotyledons</taxon>
        <taxon>Gunneridae</taxon>
        <taxon>Pentapetalae</taxon>
        <taxon>rosids</taxon>
        <taxon>malvids</taxon>
        <taxon>Sapindales</taxon>
        <taxon>Anacardiaceae</taxon>
        <taxon>Pistacia</taxon>
    </lineage>
</organism>
<gene>
    <name evidence="1" type="ORF">Pint_04780</name>
</gene>
<name>A0ACC0Z9P4_9ROSI</name>
<accession>A0ACC0Z9P4</accession>
<protein>
    <submittedName>
        <fullName evidence="1">Uncharacterized protein</fullName>
    </submittedName>
</protein>
<proteinExistence type="predicted"/>
<sequence length="139" mass="15682">MAPELARGTNLTLNTDIYSFGVVILEIICGRKSSSRRGDYLIDTVKVKAEEDRLSDLVDTESADMQNKREEAVKTIRITISCLQTNWYRRPSASILVKAMEGLATLEPLTGFSFLNFVNVKIPPIYFYFVTASILSRPR</sequence>
<reference evidence="2" key="1">
    <citation type="journal article" date="2023" name="G3 (Bethesda)">
        <title>Genome assembly and association tests identify interacting loci associated with vigor, precocity, and sex in interspecific pistachio rootstocks.</title>
        <authorList>
            <person name="Palmer W."/>
            <person name="Jacygrad E."/>
            <person name="Sagayaradj S."/>
            <person name="Cavanaugh K."/>
            <person name="Han R."/>
            <person name="Bertier L."/>
            <person name="Beede B."/>
            <person name="Kafkas S."/>
            <person name="Golino D."/>
            <person name="Preece J."/>
            <person name="Michelmore R."/>
        </authorList>
    </citation>
    <scope>NUCLEOTIDE SEQUENCE [LARGE SCALE GENOMIC DNA]</scope>
</reference>
<evidence type="ECO:0000313" key="2">
    <source>
        <dbReference type="Proteomes" id="UP001163603"/>
    </source>
</evidence>
<keyword evidence="2" id="KW-1185">Reference proteome</keyword>
<dbReference type="EMBL" id="CM047738">
    <property type="protein sequence ID" value="KAJ0046898.1"/>
    <property type="molecule type" value="Genomic_DNA"/>
</dbReference>
<comment type="caution">
    <text evidence="1">The sequence shown here is derived from an EMBL/GenBank/DDBJ whole genome shotgun (WGS) entry which is preliminary data.</text>
</comment>